<dbReference type="Proteomes" id="UP001180020">
    <property type="component" value="Unassembled WGS sequence"/>
</dbReference>
<evidence type="ECO:0000313" key="4">
    <source>
        <dbReference type="Proteomes" id="UP001180020"/>
    </source>
</evidence>
<dbReference type="Pfam" id="PF00201">
    <property type="entry name" value="UDPGT"/>
    <property type="match status" value="1"/>
</dbReference>
<evidence type="ECO:0000256" key="1">
    <source>
        <dbReference type="ARBA" id="ARBA00022679"/>
    </source>
</evidence>
<dbReference type="PANTHER" id="PTHR48045:SF20">
    <property type="entry name" value="UDP-RHAMNOSE:RHAMNOSYLTRANSFERASE 1"/>
    <property type="match status" value="1"/>
</dbReference>
<gene>
    <name evidence="3" type="primary">GT4</name>
    <name evidence="3" type="ORF">QJS10_CPB17g02475</name>
</gene>
<dbReference type="AlphaFoldDB" id="A0AAV9CUX9"/>
<evidence type="ECO:0000313" key="3">
    <source>
        <dbReference type="EMBL" id="KAK1292158.1"/>
    </source>
</evidence>
<comment type="caution">
    <text evidence="3">The sequence shown here is derived from an EMBL/GenBank/DDBJ whole genome shotgun (WGS) entry which is preliminary data.</text>
</comment>
<evidence type="ECO:0000256" key="2">
    <source>
        <dbReference type="SAM" id="MobiDB-lite"/>
    </source>
</evidence>
<proteinExistence type="predicted"/>
<dbReference type="InterPro" id="IPR002213">
    <property type="entry name" value="UDP_glucos_trans"/>
</dbReference>
<sequence>MKEAFSRPQRRRTQTREDDPKIFEWLDKQLPKSVVYVAFRSEARPSGEQAHEHARGLEASVLSFFWVAKDVSLPSGLEERIKGRGLVHKGWDPQMKILAHEVIRGFLTHSGWSSVIEAMQFGLPLVLFPDDGRSKHQRAGVQGERCQRGGAKGRVGRVRDERWHRKDVEVGDGGGGRAGH</sequence>
<keyword evidence="4" id="KW-1185">Reference proteome</keyword>
<dbReference type="Gene3D" id="3.40.50.2000">
    <property type="entry name" value="Glycogen Phosphorylase B"/>
    <property type="match status" value="1"/>
</dbReference>
<accession>A0AAV9CUX9</accession>
<dbReference type="SUPFAM" id="SSF53756">
    <property type="entry name" value="UDP-Glycosyltransferase/glycogen phosphorylase"/>
    <property type="match status" value="1"/>
</dbReference>
<reference evidence="3" key="2">
    <citation type="submission" date="2023-06" db="EMBL/GenBank/DDBJ databases">
        <authorList>
            <person name="Ma L."/>
            <person name="Liu K.-W."/>
            <person name="Li Z."/>
            <person name="Hsiao Y.-Y."/>
            <person name="Qi Y."/>
            <person name="Fu T."/>
            <person name="Tang G."/>
            <person name="Zhang D."/>
            <person name="Sun W.-H."/>
            <person name="Liu D.-K."/>
            <person name="Li Y."/>
            <person name="Chen G.-Z."/>
            <person name="Liu X.-D."/>
            <person name="Liao X.-Y."/>
            <person name="Jiang Y.-T."/>
            <person name="Yu X."/>
            <person name="Hao Y."/>
            <person name="Huang J."/>
            <person name="Zhao X.-W."/>
            <person name="Ke S."/>
            <person name="Chen Y.-Y."/>
            <person name="Wu W.-L."/>
            <person name="Hsu J.-L."/>
            <person name="Lin Y.-F."/>
            <person name="Huang M.-D."/>
            <person name="Li C.-Y."/>
            <person name="Huang L."/>
            <person name="Wang Z.-W."/>
            <person name="Zhao X."/>
            <person name="Zhong W.-Y."/>
            <person name="Peng D.-H."/>
            <person name="Ahmad S."/>
            <person name="Lan S."/>
            <person name="Zhang J.-S."/>
            <person name="Tsai W.-C."/>
            <person name="Van De Peer Y."/>
            <person name="Liu Z.-J."/>
        </authorList>
    </citation>
    <scope>NUCLEOTIDE SEQUENCE</scope>
    <source>
        <strain evidence="3">CP</strain>
        <tissue evidence="3">Leaves</tissue>
    </source>
</reference>
<dbReference type="GO" id="GO:0008194">
    <property type="term" value="F:UDP-glycosyltransferase activity"/>
    <property type="evidence" value="ECO:0007669"/>
    <property type="project" value="InterPro"/>
</dbReference>
<organism evidence="3 4">
    <name type="scientific">Acorus calamus</name>
    <name type="common">Sweet flag</name>
    <dbReference type="NCBI Taxonomy" id="4465"/>
    <lineage>
        <taxon>Eukaryota</taxon>
        <taxon>Viridiplantae</taxon>
        <taxon>Streptophyta</taxon>
        <taxon>Embryophyta</taxon>
        <taxon>Tracheophyta</taxon>
        <taxon>Spermatophyta</taxon>
        <taxon>Magnoliopsida</taxon>
        <taxon>Liliopsida</taxon>
        <taxon>Acoraceae</taxon>
        <taxon>Acorus</taxon>
    </lineage>
</organism>
<dbReference type="EMBL" id="JAUJYO010000017">
    <property type="protein sequence ID" value="KAK1292158.1"/>
    <property type="molecule type" value="Genomic_DNA"/>
</dbReference>
<protein>
    <submittedName>
        <fullName evidence="3">UDP-rhamnose:rhamnosyltransferase 1</fullName>
    </submittedName>
</protein>
<feature type="region of interest" description="Disordered" evidence="2">
    <location>
        <begin position="134"/>
        <end position="157"/>
    </location>
</feature>
<dbReference type="PANTHER" id="PTHR48045">
    <property type="entry name" value="UDP-GLYCOSYLTRANSFERASE 72B1"/>
    <property type="match status" value="1"/>
</dbReference>
<keyword evidence="1" id="KW-0808">Transferase</keyword>
<reference evidence="3" key="1">
    <citation type="journal article" date="2023" name="Nat. Commun.">
        <title>Diploid and tetraploid genomes of Acorus and the evolution of monocots.</title>
        <authorList>
            <person name="Ma L."/>
            <person name="Liu K.W."/>
            <person name="Li Z."/>
            <person name="Hsiao Y.Y."/>
            <person name="Qi Y."/>
            <person name="Fu T."/>
            <person name="Tang G.D."/>
            <person name="Zhang D."/>
            <person name="Sun W.H."/>
            <person name="Liu D.K."/>
            <person name="Li Y."/>
            <person name="Chen G.Z."/>
            <person name="Liu X.D."/>
            <person name="Liao X.Y."/>
            <person name="Jiang Y.T."/>
            <person name="Yu X."/>
            <person name="Hao Y."/>
            <person name="Huang J."/>
            <person name="Zhao X.W."/>
            <person name="Ke S."/>
            <person name="Chen Y.Y."/>
            <person name="Wu W.L."/>
            <person name="Hsu J.L."/>
            <person name="Lin Y.F."/>
            <person name="Huang M.D."/>
            <person name="Li C.Y."/>
            <person name="Huang L."/>
            <person name="Wang Z.W."/>
            <person name="Zhao X."/>
            <person name="Zhong W.Y."/>
            <person name="Peng D.H."/>
            <person name="Ahmad S."/>
            <person name="Lan S."/>
            <person name="Zhang J.S."/>
            <person name="Tsai W.C."/>
            <person name="Van de Peer Y."/>
            <person name="Liu Z.J."/>
        </authorList>
    </citation>
    <scope>NUCLEOTIDE SEQUENCE</scope>
    <source>
        <strain evidence="3">CP</strain>
    </source>
</reference>
<name>A0AAV9CUX9_ACOCL</name>